<dbReference type="InterPro" id="IPR000719">
    <property type="entry name" value="Prot_kinase_dom"/>
</dbReference>
<comment type="caution">
    <text evidence="2">The sequence shown here is derived from an EMBL/GenBank/DDBJ whole genome shotgun (WGS) entry which is preliminary data.</text>
</comment>
<dbReference type="InterPro" id="IPR008271">
    <property type="entry name" value="Ser/Thr_kinase_AS"/>
</dbReference>
<keyword evidence="2" id="KW-0808">Transferase</keyword>
<keyword evidence="3" id="KW-1185">Reference proteome</keyword>
<dbReference type="InterPro" id="IPR011009">
    <property type="entry name" value="Kinase-like_dom_sf"/>
</dbReference>
<keyword evidence="2" id="KW-0418">Kinase</keyword>
<dbReference type="GO" id="GO:0016301">
    <property type="term" value="F:kinase activity"/>
    <property type="evidence" value="ECO:0007669"/>
    <property type="project" value="UniProtKB-KW"/>
</dbReference>
<dbReference type="SUPFAM" id="SSF56112">
    <property type="entry name" value="Protein kinase-like (PK-like)"/>
    <property type="match status" value="1"/>
</dbReference>
<name>A0ABR7JEF9_9FLAO</name>
<evidence type="ECO:0000313" key="2">
    <source>
        <dbReference type="EMBL" id="MBC5862539.1"/>
    </source>
</evidence>
<protein>
    <submittedName>
        <fullName evidence="2">Protein kinase</fullName>
    </submittedName>
</protein>
<dbReference type="EMBL" id="JACRUM010000001">
    <property type="protein sequence ID" value="MBC5862539.1"/>
    <property type="molecule type" value="Genomic_DNA"/>
</dbReference>
<dbReference type="Gene3D" id="1.10.510.10">
    <property type="entry name" value="Transferase(Phosphotransferase) domain 1"/>
    <property type="match status" value="1"/>
</dbReference>
<evidence type="ECO:0000313" key="3">
    <source>
        <dbReference type="Proteomes" id="UP000621670"/>
    </source>
</evidence>
<dbReference type="Proteomes" id="UP000621670">
    <property type="component" value="Unassembled WGS sequence"/>
</dbReference>
<dbReference type="Pfam" id="PF00069">
    <property type="entry name" value="Pkinase"/>
    <property type="match status" value="1"/>
</dbReference>
<dbReference type="SMART" id="SM00220">
    <property type="entry name" value="S_TKc"/>
    <property type="match status" value="1"/>
</dbReference>
<accession>A0ABR7JEF9</accession>
<feature type="domain" description="Protein kinase" evidence="1">
    <location>
        <begin position="35"/>
        <end position="339"/>
    </location>
</feature>
<dbReference type="PROSITE" id="PS50011">
    <property type="entry name" value="PROTEIN_KINASE_DOM"/>
    <property type="match status" value="1"/>
</dbReference>
<evidence type="ECO:0000259" key="1">
    <source>
        <dbReference type="PROSITE" id="PS50011"/>
    </source>
</evidence>
<dbReference type="RefSeq" id="WP_166133424.1">
    <property type="nucleotide sequence ID" value="NZ_JAAOBY010000001.1"/>
</dbReference>
<dbReference type="PROSITE" id="PS00108">
    <property type="entry name" value="PROTEIN_KINASE_ST"/>
    <property type="match status" value="1"/>
</dbReference>
<dbReference type="PANTHER" id="PTHR44167">
    <property type="entry name" value="OVARIAN-SPECIFIC SERINE/THREONINE-PROTEIN KINASE LOK-RELATED"/>
    <property type="match status" value="1"/>
</dbReference>
<organism evidence="2 3">
    <name type="scientific">Flavobacterium turcicum</name>
    <dbReference type="NCBI Taxonomy" id="2764718"/>
    <lineage>
        <taxon>Bacteria</taxon>
        <taxon>Pseudomonadati</taxon>
        <taxon>Bacteroidota</taxon>
        <taxon>Flavobacteriia</taxon>
        <taxon>Flavobacteriales</taxon>
        <taxon>Flavobacteriaceae</taxon>
        <taxon>Flavobacterium</taxon>
    </lineage>
</organism>
<gene>
    <name evidence="2" type="ORF">H8R26_03825</name>
</gene>
<dbReference type="PANTHER" id="PTHR44167:SF24">
    <property type="entry name" value="SERINE_THREONINE-PROTEIN KINASE CHK2"/>
    <property type="match status" value="1"/>
</dbReference>
<proteinExistence type="predicted"/>
<sequence length="355" mass="40250">MISNPISNISDDQISAVHALEGRTLKSGWEVIEKTKIKPGGSGGNFSVCYIVKKDNQIGFLKAINTLTFLRAEDDQIKAQADMLNTYNFEKEILSRCKNRNLTKVSKLLEASFENISGFLIPGVYYMVFEKADSDVREHINFTTLVDNSWKLRSLHNIATGIKQLHSIHVSHQDLKPSNVFIFDNGISKVGDLGRALSHDLNAPHSSYDFSGDIRYAPPEVFHKYVLSEWKDKVFAIDCFLLGSMASFYFTGQSMIALLGSKVNPSINILTLDFENALPYWINAFEESLSVVEEHTKDIDGQDKLLEAIKMLCHPDPRKRGHIKNLKEIGNNYQMDRFVEIFNFLAKKAEYKITK</sequence>
<reference evidence="2 3" key="1">
    <citation type="submission" date="2020-08" db="EMBL/GenBank/DDBJ databases">
        <title>Description of novel Flavobacterium F-400 isolate.</title>
        <authorList>
            <person name="Saticioglu I."/>
            <person name="Duman M."/>
            <person name="Altun S."/>
        </authorList>
    </citation>
    <scope>NUCLEOTIDE SEQUENCE [LARGE SCALE GENOMIC DNA]</scope>
    <source>
        <strain evidence="2 3">F-400</strain>
    </source>
</reference>